<dbReference type="InterPro" id="IPR050251">
    <property type="entry name" value="HpcH-HpaI_aldolase"/>
</dbReference>
<gene>
    <name evidence="5" type="ORF">S03H2_32431</name>
</gene>
<evidence type="ECO:0000259" key="4">
    <source>
        <dbReference type="Pfam" id="PF03328"/>
    </source>
</evidence>
<dbReference type="PANTHER" id="PTHR30502:SF0">
    <property type="entry name" value="PHOSPHOENOLPYRUVATE CARBOXYLASE FAMILY PROTEIN"/>
    <property type="match status" value="1"/>
</dbReference>
<dbReference type="GO" id="GO:0046872">
    <property type="term" value="F:metal ion binding"/>
    <property type="evidence" value="ECO:0007669"/>
    <property type="project" value="UniProtKB-KW"/>
</dbReference>
<dbReference type="InterPro" id="IPR005000">
    <property type="entry name" value="Aldolase/citrate-lyase_domain"/>
</dbReference>
<dbReference type="GO" id="GO:0005737">
    <property type="term" value="C:cytoplasm"/>
    <property type="evidence" value="ECO:0007669"/>
    <property type="project" value="TreeGrafter"/>
</dbReference>
<evidence type="ECO:0000256" key="3">
    <source>
        <dbReference type="ARBA" id="ARBA00023239"/>
    </source>
</evidence>
<dbReference type="GO" id="GO:0016832">
    <property type="term" value="F:aldehyde-lyase activity"/>
    <property type="evidence" value="ECO:0007669"/>
    <property type="project" value="TreeGrafter"/>
</dbReference>
<feature type="domain" description="HpcH/HpaI aldolase/citrate lyase" evidence="4">
    <location>
        <begin position="34"/>
        <end position="221"/>
    </location>
</feature>
<dbReference type="InterPro" id="IPR040442">
    <property type="entry name" value="Pyrv_kinase-like_dom_sf"/>
</dbReference>
<proteinExistence type="inferred from homology"/>
<dbReference type="Gene3D" id="3.20.20.60">
    <property type="entry name" value="Phosphoenolpyruvate-binding domains"/>
    <property type="match status" value="1"/>
</dbReference>
<name>X1HFP4_9ZZZZ</name>
<keyword evidence="3" id="KW-0456">Lyase</keyword>
<organism evidence="5">
    <name type="scientific">marine sediment metagenome</name>
    <dbReference type="NCBI Taxonomy" id="412755"/>
    <lineage>
        <taxon>unclassified sequences</taxon>
        <taxon>metagenomes</taxon>
        <taxon>ecological metagenomes</taxon>
    </lineage>
</organism>
<dbReference type="AlphaFoldDB" id="X1HFP4"/>
<comment type="similarity">
    <text evidence="1">Belongs to the HpcH/HpaI aldolase family.</text>
</comment>
<comment type="caution">
    <text evidence="5">The sequence shown here is derived from an EMBL/GenBank/DDBJ whole genome shotgun (WGS) entry which is preliminary data.</text>
</comment>
<keyword evidence="2" id="KW-0479">Metal-binding</keyword>
<dbReference type="SUPFAM" id="SSF51621">
    <property type="entry name" value="Phosphoenolpyruvate/pyruvate domain"/>
    <property type="match status" value="1"/>
</dbReference>
<accession>X1HFP4</accession>
<dbReference type="EMBL" id="BARU01019706">
    <property type="protein sequence ID" value="GAH55885.1"/>
    <property type="molecule type" value="Genomic_DNA"/>
</dbReference>
<reference evidence="5" key="1">
    <citation type="journal article" date="2014" name="Front. Microbiol.">
        <title>High frequency of phylogenetically diverse reductive dehalogenase-homologous genes in deep subseafloor sedimentary metagenomes.</title>
        <authorList>
            <person name="Kawai M."/>
            <person name="Futagami T."/>
            <person name="Toyoda A."/>
            <person name="Takaki Y."/>
            <person name="Nishi S."/>
            <person name="Hori S."/>
            <person name="Arai W."/>
            <person name="Tsubouchi T."/>
            <person name="Morono Y."/>
            <person name="Uchiyama I."/>
            <person name="Ito T."/>
            <person name="Fujiyama A."/>
            <person name="Inagaki F."/>
            <person name="Takami H."/>
        </authorList>
    </citation>
    <scope>NUCLEOTIDE SEQUENCE</scope>
    <source>
        <strain evidence="5">Expedition CK06-06</strain>
    </source>
</reference>
<dbReference type="PANTHER" id="PTHR30502">
    <property type="entry name" value="2-KETO-3-DEOXY-L-RHAMNONATE ALDOLASE"/>
    <property type="match status" value="1"/>
</dbReference>
<evidence type="ECO:0000256" key="1">
    <source>
        <dbReference type="ARBA" id="ARBA00005568"/>
    </source>
</evidence>
<evidence type="ECO:0000313" key="5">
    <source>
        <dbReference type="EMBL" id="GAH55885.1"/>
    </source>
</evidence>
<dbReference type="InterPro" id="IPR015813">
    <property type="entry name" value="Pyrv/PenolPyrv_kinase-like_dom"/>
</dbReference>
<dbReference type="Pfam" id="PF03328">
    <property type="entry name" value="HpcH_HpaI"/>
    <property type="match status" value="1"/>
</dbReference>
<protein>
    <recommendedName>
        <fullName evidence="4">HpcH/HpaI aldolase/citrate lyase domain-containing protein</fullName>
    </recommendedName>
</protein>
<sequence length="273" mass="30150">MELNATYKLKSKMQSGKKVFGPLLGPGNEPGQTVRALKDFGYDFIMVDLEHSLVDKETIYSYIRSAREMDIPFLMRPEEKTAHFRCYLDAGVNGVMTPQLNTVEEAVYAINQSYFPPIGHRGCGIGVNPYLLDFQSPAEVPLVTLTEYINNNTVVFVMTESLENISNLRRILSLEGVTGTIVGTFDLTFDIGGMDPKALMSEVITTAFVEEKLRQVAKICKDAGKVAGIGGFPPKGCARWAKEGYQLFILGYVIDGNVDSLRPLIEEASALVF</sequence>
<evidence type="ECO:0000256" key="2">
    <source>
        <dbReference type="ARBA" id="ARBA00022723"/>
    </source>
</evidence>